<dbReference type="Pfam" id="PF13181">
    <property type="entry name" value="TPR_8"/>
    <property type="match status" value="1"/>
</dbReference>
<dbReference type="SMART" id="SM00028">
    <property type="entry name" value="TPR"/>
    <property type="match status" value="6"/>
</dbReference>
<dbReference type="Pfam" id="PF13424">
    <property type="entry name" value="TPR_12"/>
    <property type="match status" value="1"/>
</dbReference>
<keyword evidence="6" id="KW-0131">Cell cycle</keyword>
<dbReference type="Pfam" id="PF12895">
    <property type="entry name" value="ANAPC3"/>
    <property type="match status" value="1"/>
</dbReference>
<dbReference type="GO" id="GO:0045842">
    <property type="term" value="P:positive regulation of mitotic metaphase/anaphase transition"/>
    <property type="evidence" value="ECO:0007669"/>
    <property type="project" value="TreeGrafter"/>
</dbReference>
<keyword evidence="9" id="KW-1185">Reference proteome</keyword>
<evidence type="ECO:0000256" key="1">
    <source>
        <dbReference type="ARBA" id="ARBA00022618"/>
    </source>
</evidence>
<evidence type="ECO:0000256" key="8">
    <source>
        <dbReference type="SAM" id="MobiDB-lite"/>
    </source>
</evidence>
<evidence type="ECO:0000313" key="10">
    <source>
        <dbReference type="RefSeq" id="XP_019634687.1"/>
    </source>
</evidence>
<keyword evidence="5 7" id="KW-0802">TPR repeat</keyword>
<sequence>MSPLTLKMAGDEIMDSGFGQILVNLDKLRTLVRQYVDAHQYSSALFWADKVSSLSNGEGQDVYWLAQCMFLTGQYHRASHLIRSKKLDKKNAACRYLAARCHAEVREWQQALHILDKVDLEAQVGPQVRQEDGKDDKLQFDCGIPQHRIESSIALMRGKIFESLDNRDQATESYRTALKLDVYCEEAFQLLVSHHMLTAQEERELVESLPFAKQCPEEEVELVRLLYETKLKKYDKPRELEIPTSLDPLHENLDVVVNQAERNYYNCNFRTAYKITSKVLQQDPYHNTCLPLHIACLTELKKTTELFYLGHKLVDLYPNDPVAWFAVGCYYLTVGGKHDVARRYLTKSTTLNRMFGPAWLAFGHSFAEEAEHDQAMAAYFTAAQLMKGCHLPVLYIGLEYGMTNNLKLAERFFKQALNIAPEDPFVLHEMGVVAFQNGDLDTAEKFFMDALEKVQAIEKEMLTEKWEPLLNNLGHVCRKLGRYEESLTYHQQALVLCPQNPSTMAAIGFVHSLQSQFDLAIDYFHKALGLRRDDTFSVTMLAQTIELYIGEMKPYEGAEELPEKFEGIPLPEYNVADVGDVKLGDVTAELKLEGDGPMMLESWGQDASNSSLDIEVEMEDS</sequence>
<feature type="region of interest" description="Disordered" evidence="8">
    <location>
        <begin position="602"/>
        <end position="621"/>
    </location>
</feature>
<proteinExistence type="predicted"/>
<organism evidence="9 10">
    <name type="scientific">Branchiostoma belcheri</name>
    <name type="common">Amphioxus</name>
    <dbReference type="NCBI Taxonomy" id="7741"/>
    <lineage>
        <taxon>Eukaryota</taxon>
        <taxon>Metazoa</taxon>
        <taxon>Chordata</taxon>
        <taxon>Cephalochordata</taxon>
        <taxon>Leptocardii</taxon>
        <taxon>Amphioxiformes</taxon>
        <taxon>Branchiostomatidae</taxon>
        <taxon>Branchiostoma</taxon>
    </lineage>
</organism>
<dbReference type="SUPFAM" id="SSF48452">
    <property type="entry name" value="TPR-like"/>
    <property type="match status" value="2"/>
</dbReference>
<evidence type="ECO:0000256" key="2">
    <source>
        <dbReference type="ARBA" id="ARBA00022737"/>
    </source>
</evidence>
<dbReference type="GO" id="GO:0031145">
    <property type="term" value="P:anaphase-promoting complex-dependent catabolic process"/>
    <property type="evidence" value="ECO:0007669"/>
    <property type="project" value="TreeGrafter"/>
</dbReference>
<dbReference type="InterPro" id="IPR019734">
    <property type="entry name" value="TPR_rpt"/>
</dbReference>
<dbReference type="RefSeq" id="XP_019634687.1">
    <property type="nucleotide sequence ID" value="XM_019779128.1"/>
</dbReference>
<keyword evidence="3" id="KW-0498">Mitosis</keyword>
<keyword evidence="2" id="KW-0677">Repeat</keyword>
<keyword evidence="1 10" id="KW-0132">Cell division</keyword>
<evidence type="ECO:0000256" key="3">
    <source>
        <dbReference type="ARBA" id="ARBA00022776"/>
    </source>
</evidence>
<feature type="repeat" description="TPR" evidence="7">
    <location>
        <begin position="501"/>
        <end position="534"/>
    </location>
</feature>
<dbReference type="Gene3D" id="1.25.40.10">
    <property type="entry name" value="Tetratricopeptide repeat domain"/>
    <property type="match status" value="1"/>
</dbReference>
<dbReference type="GO" id="GO:0016567">
    <property type="term" value="P:protein ubiquitination"/>
    <property type="evidence" value="ECO:0007669"/>
    <property type="project" value="TreeGrafter"/>
</dbReference>
<dbReference type="InterPro" id="IPR011990">
    <property type="entry name" value="TPR-like_helical_dom_sf"/>
</dbReference>
<dbReference type="PANTHER" id="PTHR12558:SF9">
    <property type="entry name" value="CELL DIVISION CYCLE PROTEIN 16 HOMOLOG"/>
    <property type="match status" value="1"/>
</dbReference>
<reference evidence="10" key="1">
    <citation type="submission" date="2025-08" db="UniProtKB">
        <authorList>
            <consortium name="RefSeq"/>
        </authorList>
    </citation>
    <scope>IDENTIFICATION</scope>
    <source>
        <tissue evidence="10">Gonad</tissue>
    </source>
</reference>
<feature type="repeat" description="TPR" evidence="7">
    <location>
        <begin position="467"/>
        <end position="500"/>
    </location>
</feature>
<dbReference type="PANTHER" id="PTHR12558">
    <property type="entry name" value="CELL DIVISION CYCLE 16,23,27"/>
    <property type="match status" value="1"/>
</dbReference>
<dbReference type="GO" id="GO:0005680">
    <property type="term" value="C:anaphase-promoting complex"/>
    <property type="evidence" value="ECO:0007669"/>
    <property type="project" value="TreeGrafter"/>
</dbReference>
<evidence type="ECO:0000256" key="6">
    <source>
        <dbReference type="ARBA" id="ARBA00023306"/>
    </source>
</evidence>
<gene>
    <name evidence="10" type="primary">LOC109477769</name>
</gene>
<evidence type="ECO:0000256" key="5">
    <source>
        <dbReference type="ARBA" id="ARBA00022803"/>
    </source>
</evidence>
<name>A0A6P4ZUS2_BRABE</name>
<dbReference type="PROSITE" id="PS50005">
    <property type="entry name" value="TPR"/>
    <property type="match status" value="2"/>
</dbReference>
<dbReference type="GO" id="GO:0051301">
    <property type="term" value="P:cell division"/>
    <property type="evidence" value="ECO:0007669"/>
    <property type="project" value="UniProtKB-KW"/>
</dbReference>
<evidence type="ECO:0000313" key="9">
    <source>
        <dbReference type="Proteomes" id="UP000515135"/>
    </source>
</evidence>
<dbReference type="Proteomes" id="UP000515135">
    <property type="component" value="Unplaced"/>
</dbReference>
<dbReference type="AlphaFoldDB" id="A0A6P4ZUS2"/>
<dbReference type="GO" id="GO:0005737">
    <property type="term" value="C:cytoplasm"/>
    <property type="evidence" value="ECO:0007669"/>
    <property type="project" value="TreeGrafter"/>
</dbReference>
<accession>A0A6P4ZUS2</accession>
<protein>
    <submittedName>
        <fullName evidence="10">Cell division cycle protein 16 homolog</fullName>
    </submittedName>
</protein>
<evidence type="ECO:0000256" key="4">
    <source>
        <dbReference type="ARBA" id="ARBA00022786"/>
    </source>
</evidence>
<dbReference type="KEGG" id="bbel:109477769"/>
<dbReference type="OrthoDB" id="10006270at2759"/>
<evidence type="ECO:0000256" key="7">
    <source>
        <dbReference type="PROSITE-ProRule" id="PRU00339"/>
    </source>
</evidence>
<keyword evidence="4" id="KW-0833">Ubl conjugation pathway</keyword>
<dbReference type="GeneID" id="109477769"/>